<feature type="region of interest" description="Disordered" evidence="1">
    <location>
        <begin position="1"/>
        <end position="51"/>
    </location>
</feature>
<dbReference type="Proteomes" id="UP001153269">
    <property type="component" value="Unassembled WGS sequence"/>
</dbReference>
<gene>
    <name evidence="2" type="ORF">PLEPLA_LOCUS8915</name>
</gene>
<organism evidence="2 3">
    <name type="scientific">Pleuronectes platessa</name>
    <name type="common">European plaice</name>
    <dbReference type="NCBI Taxonomy" id="8262"/>
    <lineage>
        <taxon>Eukaryota</taxon>
        <taxon>Metazoa</taxon>
        <taxon>Chordata</taxon>
        <taxon>Craniata</taxon>
        <taxon>Vertebrata</taxon>
        <taxon>Euteleostomi</taxon>
        <taxon>Actinopterygii</taxon>
        <taxon>Neopterygii</taxon>
        <taxon>Teleostei</taxon>
        <taxon>Neoteleostei</taxon>
        <taxon>Acanthomorphata</taxon>
        <taxon>Carangaria</taxon>
        <taxon>Pleuronectiformes</taxon>
        <taxon>Pleuronectoidei</taxon>
        <taxon>Pleuronectidae</taxon>
        <taxon>Pleuronectes</taxon>
    </lineage>
</organism>
<reference evidence="2" key="1">
    <citation type="submission" date="2020-03" db="EMBL/GenBank/DDBJ databases">
        <authorList>
            <person name="Weist P."/>
        </authorList>
    </citation>
    <scope>NUCLEOTIDE SEQUENCE</scope>
</reference>
<proteinExistence type="predicted"/>
<accession>A0A9N7TZM5</accession>
<feature type="region of interest" description="Disordered" evidence="1">
    <location>
        <begin position="75"/>
        <end position="101"/>
    </location>
</feature>
<comment type="caution">
    <text evidence="2">The sequence shown here is derived from an EMBL/GenBank/DDBJ whole genome shotgun (WGS) entry which is preliminary data.</text>
</comment>
<evidence type="ECO:0000256" key="1">
    <source>
        <dbReference type="SAM" id="MobiDB-lite"/>
    </source>
</evidence>
<dbReference type="EMBL" id="CADEAL010000501">
    <property type="protein sequence ID" value="CAB1421034.1"/>
    <property type="molecule type" value="Genomic_DNA"/>
</dbReference>
<evidence type="ECO:0000313" key="2">
    <source>
        <dbReference type="EMBL" id="CAB1421034.1"/>
    </source>
</evidence>
<dbReference type="AlphaFoldDB" id="A0A9N7TZM5"/>
<feature type="compositionally biased region" description="Acidic residues" evidence="1">
    <location>
        <begin position="75"/>
        <end position="90"/>
    </location>
</feature>
<keyword evidence="3" id="KW-1185">Reference proteome</keyword>
<evidence type="ECO:0000313" key="3">
    <source>
        <dbReference type="Proteomes" id="UP001153269"/>
    </source>
</evidence>
<feature type="compositionally biased region" description="Basic and acidic residues" evidence="1">
    <location>
        <begin position="19"/>
        <end position="32"/>
    </location>
</feature>
<sequence>MKTDEDWAVSVSAAGLPPRLEEAALHPDRQRDNTSNSEAAEHLGLSAFPPAETRLIRTHAKSVEEAQEAHLWLYEIEEEEEQHQEEDDSVKEETAEQEIPN</sequence>
<protein>
    <submittedName>
        <fullName evidence="2">Uncharacterized protein</fullName>
    </submittedName>
</protein>
<name>A0A9N7TZM5_PLEPL</name>